<evidence type="ECO:0000313" key="1">
    <source>
        <dbReference type="EMBL" id="KAA5377485.1"/>
    </source>
</evidence>
<proteinExistence type="predicted"/>
<protein>
    <submittedName>
        <fullName evidence="1">Glycogen branching protein</fullName>
    </submittedName>
</protein>
<gene>
    <name evidence="1" type="ORF">F2Y61_25260</name>
</gene>
<sequence length="58" mass="6588">LTRLTPLHYIDYGASIRVMTLEDLPVLQQSGKMFCRKVVSGESDTLIEKLKSDFAKED</sequence>
<feature type="non-terminal residue" evidence="1">
    <location>
        <position position="1"/>
    </location>
</feature>
<evidence type="ECO:0000313" key="2">
    <source>
        <dbReference type="Proteomes" id="UP000347681"/>
    </source>
</evidence>
<accession>A0A5M5ZN43</accession>
<dbReference type="EMBL" id="VVZB01000208">
    <property type="protein sequence ID" value="KAA5377485.1"/>
    <property type="molecule type" value="Genomic_DNA"/>
</dbReference>
<comment type="caution">
    <text evidence="1">The sequence shown here is derived from an EMBL/GenBank/DDBJ whole genome shotgun (WGS) entry which is preliminary data.</text>
</comment>
<reference evidence="1 2" key="1">
    <citation type="journal article" date="2019" name="Nat. Med.">
        <title>A library of human gut bacterial isolates paired with longitudinal multiomics data enables mechanistic microbiome research.</title>
        <authorList>
            <person name="Poyet M."/>
            <person name="Groussin M."/>
            <person name="Gibbons S.M."/>
            <person name="Avila-Pacheco J."/>
            <person name="Jiang X."/>
            <person name="Kearney S.M."/>
            <person name="Perrotta A.R."/>
            <person name="Berdy B."/>
            <person name="Zhao S."/>
            <person name="Lieberman T.D."/>
            <person name="Swanson P.K."/>
            <person name="Smith M."/>
            <person name="Roesemann S."/>
            <person name="Alexander J.E."/>
            <person name="Rich S.A."/>
            <person name="Livny J."/>
            <person name="Vlamakis H."/>
            <person name="Clish C."/>
            <person name="Bullock K."/>
            <person name="Deik A."/>
            <person name="Scott J."/>
            <person name="Pierce K.A."/>
            <person name="Xavier R.J."/>
            <person name="Alm E.J."/>
        </authorList>
    </citation>
    <scope>NUCLEOTIDE SEQUENCE [LARGE SCALE GENOMIC DNA]</scope>
    <source>
        <strain evidence="1 2">BIOML-A5</strain>
    </source>
</reference>
<dbReference type="Proteomes" id="UP000347681">
    <property type="component" value="Unassembled WGS sequence"/>
</dbReference>
<dbReference type="AlphaFoldDB" id="A0A5M5ZN43"/>
<name>A0A5M5ZN43_9BACT</name>
<organism evidence="1 2">
    <name type="scientific">Phocaeicola dorei</name>
    <dbReference type="NCBI Taxonomy" id="357276"/>
    <lineage>
        <taxon>Bacteria</taxon>
        <taxon>Pseudomonadati</taxon>
        <taxon>Bacteroidota</taxon>
        <taxon>Bacteroidia</taxon>
        <taxon>Bacteroidales</taxon>
        <taxon>Bacteroidaceae</taxon>
        <taxon>Phocaeicola</taxon>
    </lineage>
</organism>